<proteinExistence type="predicted"/>
<dbReference type="RefSeq" id="WP_181552019.1">
    <property type="nucleotide sequence ID" value="NZ_JACDUS010000009.1"/>
</dbReference>
<dbReference type="Proteomes" id="UP000525298">
    <property type="component" value="Unassembled WGS sequence"/>
</dbReference>
<evidence type="ECO:0000313" key="2">
    <source>
        <dbReference type="EMBL" id="MBA2882381.1"/>
    </source>
</evidence>
<reference evidence="2 3" key="1">
    <citation type="submission" date="2020-07" db="EMBL/GenBank/DDBJ databases">
        <title>Genomic Encyclopedia of Type Strains, Phase IV (KMG-IV): sequencing the most valuable type-strain genomes for metagenomic binning, comparative biology and taxonomic classification.</title>
        <authorList>
            <person name="Goeker M."/>
        </authorList>
    </citation>
    <scope>NUCLEOTIDE SEQUENCE [LARGE SCALE GENOMIC DNA]</scope>
    <source>
        <strain evidence="2 3">DSM 17721</strain>
    </source>
</reference>
<feature type="compositionally biased region" description="Basic and acidic residues" evidence="1">
    <location>
        <begin position="1"/>
        <end position="15"/>
    </location>
</feature>
<dbReference type="SUPFAM" id="SSF52833">
    <property type="entry name" value="Thioredoxin-like"/>
    <property type="match status" value="1"/>
</dbReference>
<protein>
    <recommendedName>
        <fullName evidence="4">Alkyl hydroperoxide reductase subunit C/ Thiol specific antioxidant domain-containing protein</fullName>
    </recommendedName>
</protein>
<organism evidence="2 3">
    <name type="scientific">Desulfosalsimonas propionicica</name>
    <dbReference type="NCBI Taxonomy" id="332175"/>
    <lineage>
        <taxon>Bacteria</taxon>
        <taxon>Pseudomonadati</taxon>
        <taxon>Thermodesulfobacteriota</taxon>
        <taxon>Desulfobacteria</taxon>
        <taxon>Desulfobacterales</taxon>
        <taxon>Desulfosalsimonadaceae</taxon>
        <taxon>Desulfosalsimonas</taxon>
    </lineage>
</organism>
<evidence type="ECO:0000256" key="1">
    <source>
        <dbReference type="SAM" id="MobiDB-lite"/>
    </source>
</evidence>
<feature type="region of interest" description="Disordered" evidence="1">
    <location>
        <begin position="1"/>
        <end position="21"/>
    </location>
</feature>
<dbReference type="AlphaFoldDB" id="A0A7W0HLV3"/>
<gene>
    <name evidence="2" type="ORF">HNR65_002728</name>
</gene>
<evidence type="ECO:0000313" key="3">
    <source>
        <dbReference type="Proteomes" id="UP000525298"/>
    </source>
</evidence>
<dbReference type="InterPro" id="IPR036249">
    <property type="entry name" value="Thioredoxin-like_sf"/>
</dbReference>
<name>A0A7W0HLV3_9BACT</name>
<comment type="caution">
    <text evidence="2">The sequence shown here is derived from an EMBL/GenBank/DDBJ whole genome shotgun (WGS) entry which is preliminary data.</text>
</comment>
<sequence>MGLQEKLDAQKKELESAAPKQAIDIMHKATEELQDSGMADKAKTTGDKAPDFSLENYRGETVNLYEKLKQGPVVLGFYRGGW</sequence>
<evidence type="ECO:0008006" key="4">
    <source>
        <dbReference type="Google" id="ProtNLM"/>
    </source>
</evidence>
<dbReference type="Gene3D" id="3.40.30.10">
    <property type="entry name" value="Glutaredoxin"/>
    <property type="match status" value="1"/>
</dbReference>
<accession>A0A7W0HLV3</accession>
<keyword evidence="3" id="KW-1185">Reference proteome</keyword>
<dbReference type="EMBL" id="JACDUS010000009">
    <property type="protein sequence ID" value="MBA2882381.1"/>
    <property type="molecule type" value="Genomic_DNA"/>
</dbReference>